<gene>
    <name evidence="8" type="ORF">BET03_11205</name>
</gene>
<dbReference type="AlphaFoldDB" id="A0A419T4U6"/>
<feature type="transmembrane region" description="Helical" evidence="6">
    <location>
        <begin position="52"/>
        <end position="71"/>
    </location>
</feature>
<feature type="transmembrane region" description="Helical" evidence="6">
    <location>
        <begin position="102"/>
        <end position="125"/>
    </location>
</feature>
<dbReference type="EMBL" id="MCIB01000011">
    <property type="protein sequence ID" value="RKD32472.1"/>
    <property type="molecule type" value="Genomic_DNA"/>
</dbReference>
<evidence type="ECO:0000256" key="2">
    <source>
        <dbReference type="ARBA" id="ARBA00022475"/>
    </source>
</evidence>
<keyword evidence="2" id="KW-1003">Cell membrane</keyword>
<evidence type="ECO:0000256" key="6">
    <source>
        <dbReference type="SAM" id="Phobius"/>
    </source>
</evidence>
<dbReference type="Pfam" id="PF02687">
    <property type="entry name" value="FtsX"/>
    <property type="match status" value="1"/>
</dbReference>
<sequence length="136" mass="14792">MSKAVYAVAVMVVCLVVLITVLFLKLQTAKEYSQIAIMKAIGFSVLDIRKQYLVKVSLVSLLGVIVGTLLANTLGELIVSNIFSIIGLGISKISFIINPLEAYLLCPLAILAIVMLVTWVCTIGFKNYSIIDLINE</sequence>
<comment type="caution">
    <text evidence="8">The sequence shown here is derived from an EMBL/GenBank/DDBJ whole genome shotgun (WGS) entry which is preliminary data.</text>
</comment>
<comment type="subcellular location">
    <subcellularLocation>
        <location evidence="1">Cell membrane</location>
        <topology evidence="1">Multi-pass membrane protein</topology>
    </subcellularLocation>
</comment>
<keyword evidence="4 6" id="KW-1133">Transmembrane helix</keyword>
<dbReference type="RefSeq" id="WP_120168562.1">
    <property type="nucleotide sequence ID" value="NZ_MCIB01000011.1"/>
</dbReference>
<keyword evidence="5 6" id="KW-0472">Membrane</keyword>
<dbReference type="GO" id="GO:0005886">
    <property type="term" value="C:plasma membrane"/>
    <property type="evidence" value="ECO:0007669"/>
    <property type="project" value="UniProtKB-SubCell"/>
</dbReference>
<evidence type="ECO:0000256" key="4">
    <source>
        <dbReference type="ARBA" id="ARBA00022989"/>
    </source>
</evidence>
<evidence type="ECO:0000259" key="7">
    <source>
        <dbReference type="Pfam" id="PF02687"/>
    </source>
</evidence>
<dbReference type="Proteomes" id="UP000284177">
    <property type="component" value="Unassembled WGS sequence"/>
</dbReference>
<evidence type="ECO:0000313" key="9">
    <source>
        <dbReference type="Proteomes" id="UP000284177"/>
    </source>
</evidence>
<evidence type="ECO:0000256" key="3">
    <source>
        <dbReference type="ARBA" id="ARBA00022692"/>
    </source>
</evidence>
<evidence type="ECO:0000256" key="5">
    <source>
        <dbReference type="ARBA" id="ARBA00023136"/>
    </source>
</evidence>
<protein>
    <recommendedName>
        <fullName evidence="7">ABC3 transporter permease C-terminal domain-containing protein</fullName>
    </recommendedName>
</protein>
<accession>A0A419T4U6</accession>
<dbReference type="InterPro" id="IPR003838">
    <property type="entry name" value="ABC3_permease_C"/>
</dbReference>
<keyword evidence="9" id="KW-1185">Reference proteome</keyword>
<feature type="transmembrane region" description="Helical" evidence="6">
    <location>
        <begin position="6"/>
        <end position="24"/>
    </location>
</feature>
<evidence type="ECO:0000313" key="8">
    <source>
        <dbReference type="EMBL" id="RKD32472.1"/>
    </source>
</evidence>
<dbReference type="OrthoDB" id="9766372at2"/>
<organism evidence="8 9">
    <name type="scientific">Thermohalobacter berrensis</name>
    <dbReference type="NCBI Taxonomy" id="99594"/>
    <lineage>
        <taxon>Bacteria</taxon>
        <taxon>Bacillati</taxon>
        <taxon>Bacillota</taxon>
        <taxon>Tissierellia</taxon>
        <taxon>Tissierellales</taxon>
        <taxon>Thermohalobacteraceae</taxon>
        <taxon>Thermohalobacter</taxon>
    </lineage>
</organism>
<feature type="domain" description="ABC3 transporter permease C-terminal" evidence="7">
    <location>
        <begin position="7"/>
        <end position="128"/>
    </location>
</feature>
<reference evidence="8 9" key="1">
    <citation type="submission" date="2016-08" db="EMBL/GenBank/DDBJ databases">
        <title>Novel Firmicutes and Novel Genomes.</title>
        <authorList>
            <person name="Poppleton D.I."/>
            <person name="Gribaldo S."/>
        </authorList>
    </citation>
    <scope>NUCLEOTIDE SEQUENCE [LARGE SCALE GENOMIC DNA]</scope>
    <source>
        <strain evidence="8 9">CTT3</strain>
    </source>
</reference>
<evidence type="ECO:0000256" key="1">
    <source>
        <dbReference type="ARBA" id="ARBA00004651"/>
    </source>
</evidence>
<proteinExistence type="predicted"/>
<name>A0A419T4U6_9FIRM</name>
<keyword evidence="3 6" id="KW-0812">Transmembrane</keyword>